<dbReference type="GeneID" id="14889132"/>
<dbReference type="Proteomes" id="UP000014680">
    <property type="component" value="Unassembled WGS sequence"/>
</dbReference>
<accession>A0A0A1U6Q4</accession>
<feature type="compositionally biased region" description="Polar residues" evidence="1">
    <location>
        <begin position="196"/>
        <end position="212"/>
    </location>
</feature>
<sequence length="212" mass="24267">MEEEDKELIFKKGKTAQNQLVNGVLLVGYGTETYYYCFLHDKWLTKSGMSDHIKKVHTAAMKIRVTDPRGILIDFVKQKEKLFGLFDKKTLEETFSNYIVKRKSGLRIRDCFDKTDADCVAKVVVEINKLNQCEAVSKQTEDVPPNIVIPFMNHDKLQTMQLDSSILPFYTKPIETPSNKTSQEVLQKDSLEVKNGDNTTNTKTPTVQKQIL</sequence>
<gene>
    <name evidence="2" type="ORF">EIN_405120</name>
</gene>
<protein>
    <submittedName>
        <fullName evidence="2">Uncharacterized protein</fullName>
    </submittedName>
</protein>
<organism evidence="2 3">
    <name type="scientific">Entamoeba invadens IP1</name>
    <dbReference type="NCBI Taxonomy" id="370355"/>
    <lineage>
        <taxon>Eukaryota</taxon>
        <taxon>Amoebozoa</taxon>
        <taxon>Evosea</taxon>
        <taxon>Archamoebae</taxon>
        <taxon>Mastigamoebida</taxon>
        <taxon>Entamoebidae</taxon>
        <taxon>Entamoeba</taxon>
    </lineage>
</organism>
<dbReference type="AlphaFoldDB" id="A0A0A1U6Q4"/>
<dbReference type="KEGG" id="eiv:EIN_405120"/>
<evidence type="ECO:0000313" key="2">
    <source>
        <dbReference type="EMBL" id="ELP90098.1"/>
    </source>
</evidence>
<name>A0A0A1U6Q4_ENTIV</name>
<evidence type="ECO:0000313" key="3">
    <source>
        <dbReference type="Proteomes" id="UP000014680"/>
    </source>
</evidence>
<proteinExistence type="predicted"/>
<keyword evidence="3" id="KW-1185">Reference proteome</keyword>
<feature type="region of interest" description="Disordered" evidence="1">
    <location>
        <begin position="193"/>
        <end position="212"/>
    </location>
</feature>
<dbReference type="VEuPathDB" id="AmoebaDB:EIN_405120"/>
<dbReference type="EMBL" id="KB206537">
    <property type="protein sequence ID" value="ELP90098.1"/>
    <property type="molecule type" value="Genomic_DNA"/>
</dbReference>
<dbReference type="RefSeq" id="XP_004256869.1">
    <property type="nucleotide sequence ID" value="XM_004256821.1"/>
</dbReference>
<evidence type="ECO:0000256" key="1">
    <source>
        <dbReference type="SAM" id="MobiDB-lite"/>
    </source>
</evidence>
<reference evidence="2 3" key="1">
    <citation type="submission" date="2012-10" db="EMBL/GenBank/DDBJ databases">
        <authorList>
            <person name="Zafar N."/>
            <person name="Inman J."/>
            <person name="Hall N."/>
            <person name="Lorenzi H."/>
            <person name="Caler E."/>
        </authorList>
    </citation>
    <scope>NUCLEOTIDE SEQUENCE [LARGE SCALE GENOMIC DNA]</scope>
    <source>
        <strain evidence="2 3">IP1</strain>
    </source>
</reference>